<name>A0A517L2S2_9PEZI</name>
<gene>
    <name evidence="1" type="ORF">FKW77_001819</name>
</gene>
<evidence type="ECO:0000313" key="1">
    <source>
        <dbReference type="EMBL" id="QDS69928.1"/>
    </source>
</evidence>
<keyword evidence="2" id="KW-1185">Reference proteome</keyword>
<dbReference type="AlphaFoldDB" id="A0A517L2S2"/>
<dbReference type="Proteomes" id="UP000316270">
    <property type="component" value="Chromosome 4"/>
</dbReference>
<dbReference type="EMBL" id="CP042188">
    <property type="protein sequence ID" value="QDS69928.1"/>
    <property type="molecule type" value="Genomic_DNA"/>
</dbReference>
<protein>
    <submittedName>
        <fullName evidence="1">Uncharacterized protein</fullName>
    </submittedName>
</protein>
<sequence length="149" mass="16560">MGEEFVKGVKCCESTVKDYLARGYVGCAAAGPYEWRLNPNKSVTCMSNCVHKTGIPRSALHVYQTAAVYYGSKGSNDEVDRLRFRVDTRDSLASLEPDKATTDRSSSIFFHSFDSRVRPRLAPMTIPNPAFCHKTPVSLQHESVGRLVL</sequence>
<organism evidence="1 2">
    <name type="scientific">Venturia effusa</name>
    <dbReference type="NCBI Taxonomy" id="50376"/>
    <lineage>
        <taxon>Eukaryota</taxon>
        <taxon>Fungi</taxon>
        <taxon>Dikarya</taxon>
        <taxon>Ascomycota</taxon>
        <taxon>Pezizomycotina</taxon>
        <taxon>Dothideomycetes</taxon>
        <taxon>Pleosporomycetidae</taxon>
        <taxon>Venturiales</taxon>
        <taxon>Venturiaceae</taxon>
        <taxon>Venturia</taxon>
    </lineage>
</organism>
<evidence type="ECO:0000313" key="2">
    <source>
        <dbReference type="Proteomes" id="UP000316270"/>
    </source>
</evidence>
<accession>A0A517L2S2</accession>
<proteinExistence type="predicted"/>
<reference evidence="1 2" key="1">
    <citation type="submission" date="2019-07" db="EMBL/GenBank/DDBJ databases">
        <title>Finished genome of Venturia effusa.</title>
        <authorList>
            <person name="Young C.A."/>
            <person name="Cox M.P."/>
            <person name="Ganley A.R.D."/>
            <person name="David W.J."/>
        </authorList>
    </citation>
    <scope>NUCLEOTIDE SEQUENCE [LARGE SCALE GENOMIC DNA]</scope>
    <source>
        <strain evidence="2">albino</strain>
    </source>
</reference>